<dbReference type="PANTHER" id="PTHR22601">
    <property type="entry name" value="ISP4 LIKE PROTEIN"/>
    <property type="match status" value="1"/>
</dbReference>
<feature type="transmembrane region" description="Helical" evidence="9">
    <location>
        <begin position="731"/>
        <end position="755"/>
    </location>
</feature>
<evidence type="ECO:0000256" key="8">
    <source>
        <dbReference type="ARBA" id="ARBA00023136"/>
    </source>
</evidence>
<evidence type="ECO:0000256" key="3">
    <source>
        <dbReference type="ARBA" id="ARBA00022448"/>
    </source>
</evidence>
<evidence type="ECO:0000256" key="1">
    <source>
        <dbReference type="ARBA" id="ARBA00004141"/>
    </source>
</evidence>
<sequence>MSNKDEYSVQEYSAEPTVVDHMDSNIEQVLKDETIIKNTAITEELEHADELEDQPIDIVRSTVRTVDNPSLPVYTFRAWFLGTIFCILGAAVSQFYFFRSNSLGYSSFFVTLVSYPLGVLLARILPNREWSIGKFSFNFNPGPFNIKEHCLIVIMASTGGGSAYATDILAIQDLYYQQDLGPLGSILLLISTQCLGYGMAGFYRKFLVDPTAMLWPSTLPSVSLFNTFHEKDPYLLGDRDEEKDQDVRPGMSRMRFFLIVFACTFVYEMFPTLIFPVLSSVAVLCLIGGPGNMVLASLGSGFSGVGILNFGLDWNAAGATGPLFTPWWAQVNWYIGAVVMVWIVCPVTYFCNLWNAKSYPILTTKLFDKDGNVYNHSRVISDGYFNETAYEEYSPVYMTPYNAMMFALSFVALTASVTHVLLYYGSDLKKEFWVWGKNKEQRKYEREVGMDIHVKMMQVYKEVPFWWYAVVFVVTIVISIIVCEVYPIHLPWWGLLVAIGSVNTCRGRNSECTCQLTIVQFVRRYHPGYFRYMLPGRPIANVTFKCYGYMAMAQCLGLVSDLKLENKTGLYMKIPPRCMFAAQFYGTILGGIVNYVVLKIILAAKRPVLQGIIPDPTGQWTGRGSSIFYASSIIWGAVGPARLFGPDSQFPGMNWAFLVGIILPLPFWFLHKRFPKSKIPWKMVNVPVILGGAGFAPQVPTNILITSFICGFVSQFYLYRRHHSWWAKYNYVLSAALDSGTFICSLFIFICVNGINSSVHFPTWAGNPEGNVEYCE</sequence>
<evidence type="ECO:0000256" key="2">
    <source>
        <dbReference type="ARBA" id="ARBA00008807"/>
    </source>
</evidence>
<keyword evidence="4 9" id="KW-0812">Transmembrane</keyword>
<feature type="transmembrane region" description="Helical" evidence="9">
    <location>
        <begin position="103"/>
        <end position="125"/>
    </location>
</feature>
<reference evidence="10" key="1">
    <citation type="submission" date="2020-12" db="EMBL/GenBank/DDBJ databases">
        <title>Metabolic potential, ecology and presence of endohyphal bacteria is reflected in genomic diversity of Mucoromycotina.</title>
        <authorList>
            <person name="Muszewska A."/>
            <person name="Okrasinska A."/>
            <person name="Steczkiewicz K."/>
            <person name="Drgas O."/>
            <person name="Orlowska M."/>
            <person name="Perlinska-Lenart U."/>
            <person name="Aleksandrzak-Piekarczyk T."/>
            <person name="Szatraj K."/>
            <person name="Zielenkiewicz U."/>
            <person name="Pilsyk S."/>
            <person name="Malc E."/>
            <person name="Mieczkowski P."/>
            <person name="Kruszewska J.S."/>
            <person name="Biernat P."/>
            <person name="Pawlowska J."/>
        </authorList>
    </citation>
    <scope>NUCLEOTIDE SEQUENCE</scope>
    <source>
        <strain evidence="10">WA0000051536</strain>
    </source>
</reference>
<evidence type="ECO:0000256" key="7">
    <source>
        <dbReference type="ARBA" id="ARBA00022989"/>
    </source>
</evidence>
<feature type="transmembrane region" description="Helical" evidence="9">
    <location>
        <begin position="403"/>
        <end position="424"/>
    </location>
</feature>
<dbReference type="EMBL" id="JAEPRA010000001">
    <property type="protein sequence ID" value="KAG2188772.1"/>
    <property type="molecule type" value="Genomic_DNA"/>
</dbReference>
<comment type="similarity">
    <text evidence="2">Belongs to the oligopeptide OPT transporter family.</text>
</comment>
<comment type="subcellular location">
    <subcellularLocation>
        <location evidence="1">Membrane</location>
        <topology evidence="1">Multi-pass membrane protein</topology>
    </subcellularLocation>
</comment>
<dbReference type="NCBIfam" id="TIGR00728">
    <property type="entry name" value="OPT_sfam"/>
    <property type="match status" value="1"/>
</dbReference>
<keyword evidence="11" id="KW-1185">Reference proteome</keyword>
<dbReference type="InterPro" id="IPR004648">
    <property type="entry name" value="Oligpept_transpt"/>
</dbReference>
<keyword evidence="3" id="KW-0813">Transport</keyword>
<feature type="transmembrane region" description="Helical" evidence="9">
    <location>
        <begin position="702"/>
        <end position="719"/>
    </location>
</feature>
<dbReference type="GO" id="GO:0035673">
    <property type="term" value="F:oligopeptide transmembrane transporter activity"/>
    <property type="evidence" value="ECO:0007669"/>
    <property type="project" value="InterPro"/>
</dbReference>
<keyword evidence="8 9" id="KW-0472">Membrane</keyword>
<dbReference type="Pfam" id="PF03169">
    <property type="entry name" value="OPT"/>
    <property type="match status" value="1"/>
</dbReference>
<dbReference type="GO" id="GO:0016020">
    <property type="term" value="C:membrane"/>
    <property type="evidence" value="ECO:0007669"/>
    <property type="project" value="UniProtKB-SubCell"/>
</dbReference>
<feature type="transmembrane region" description="Helical" evidence="9">
    <location>
        <begin position="78"/>
        <end position="97"/>
    </location>
</feature>
<dbReference type="InterPro" id="IPR004813">
    <property type="entry name" value="OPT"/>
</dbReference>
<dbReference type="NCBIfam" id="TIGR00727">
    <property type="entry name" value="ISP4_OPT"/>
    <property type="match status" value="1"/>
</dbReference>
<dbReference type="OrthoDB" id="9986677at2759"/>
<feature type="transmembrane region" description="Helical" evidence="9">
    <location>
        <begin position="183"/>
        <end position="203"/>
    </location>
</feature>
<feature type="transmembrane region" description="Helical" evidence="9">
    <location>
        <begin position="256"/>
        <end position="275"/>
    </location>
</feature>
<evidence type="ECO:0000256" key="6">
    <source>
        <dbReference type="ARBA" id="ARBA00022927"/>
    </source>
</evidence>
<evidence type="ECO:0000256" key="4">
    <source>
        <dbReference type="ARBA" id="ARBA00022692"/>
    </source>
</evidence>
<name>A0A8H7QA55_9FUNG</name>
<evidence type="ECO:0000313" key="10">
    <source>
        <dbReference type="EMBL" id="KAG2188772.1"/>
    </source>
</evidence>
<dbReference type="Proteomes" id="UP000612746">
    <property type="component" value="Unassembled WGS sequence"/>
</dbReference>
<keyword evidence="7 9" id="KW-1133">Transmembrane helix</keyword>
<dbReference type="GO" id="GO:0015031">
    <property type="term" value="P:protein transport"/>
    <property type="evidence" value="ECO:0007669"/>
    <property type="project" value="UniProtKB-KW"/>
</dbReference>
<proteinExistence type="inferred from homology"/>
<keyword evidence="6" id="KW-0653">Protein transport</keyword>
<comment type="caution">
    <text evidence="10">The sequence shown here is derived from an EMBL/GenBank/DDBJ whole genome shotgun (WGS) entry which is preliminary data.</text>
</comment>
<gene>
    <name evidence="10" type="ORF">INT44_003911</name>
</gene>
<feature type="transmembrane region" description="Helical" evidence="9">
    <location>
        <begin position="150"/>
        <end position="171"/>
    </location>
</feature>
<evidence type="ECO:0000256" key="5">
    <source>
        <dbReference type="ARBA" id="ARBA00022856"/>
    </source>
</evidence>
<accession>A0A8H7QA55</accession>
<dbReference type="AlphaFoldDB" id="A0A8H7QA55"/>
<evidence type="ECO:0000313" key="11">
    <source>
        <dbReference type="Proteomes" id="UP000612746"/>
    </source>
</evidence>
<evidence type="ECO:0000256" key="9">
    <source>
        <dbReference type="SAM" id="Phobius"/>
    </source>
</evidence>
<feature type="transmembrane region" description="Helical" evidence="9">
    <location>
        <begin position="331"/>
        <end position="350"/>
    </location>
</feature>
<feature type="transmembrane region" description="Helical" evidence="9">
    <location>
        <begin position="465"/>
        <end position="488"/>
    </location>
</feature>
<feature type="transmembrane region" description="Helical" evidence="9">
    <location>
        <begin position="281"/>
        <end position="310"/>
    </location>
</feature>
<organism evidence="10 11">
    <name type="scientific">Umbelopsis vinacea</name>
    <dbReference type="NCBI Taxonomy" id="44442"/>
    <lineage>
        <taxon>Eukaryota</taxon>
        <taxon>Fungi</taxon>
        <taxon>Fungi incertae sedis</taxon>
        <taxon>Mucoromycota</taxon>
        <taxon>Mucoromycotina</taxon>
        <taxon>Umbelopsidomycetes</taxon>
        <taxon>Umbelopsidales</taxon>
        <taxon>Umbelopsidaceae</taxon>
        <taxon>Umbelopsis</taxon>
    </lineage>
</organism>
<feature type="transmembrane region" description="Helical" evidence="9">
    <location>
        <begin position="652"/>
        <end position="670"/>
    </location>
</feature>
<feature type="transmembrane region" description="Helical" evidence="9">
    <location>
        <begin position="580"/>
        <end position="602"/>
    </location>
</feature>
<keyword evidence="5" id="KW-0571">Peptide transport</keyword>
<protein>
    <submittedName>
        <fullName evidence="10">Uncharacterized protein</fullName>
    </submittedName>
</protein>